<dbReference type="Gene3D" id="3.90.1150.140">
    <property type="match status" value="1"/>
</dbReference>
<dbReference type="Proteomes" id="UP000185221">
    <property type="component" value="Unassembled WGS sequence"/>
</dbReference>
<name>A0A1N6DM20_9BACT</name>
<protein>
    <submittedName>
        <fullName evidence="3">Uncharacterized conserved protein YbbC, DUF1343 family</fullName>
    </submittedName>
</protein>
<dbReference type="AlphaFoldDB" id="A0A1N6DM20"/>
<dbReference type="STRING" id="226505.SAMN05444394_1114"/>
<dbReference type="GO" id="GO:0033922">
    <property type="term" value="F:peptidoglycan beta-N-acetylmuramidase activity"/>
    <property type="evidence" value="ECO:0007669"/>
    <property type="project" value="InterPro"/>
</dbReference>
<dbReference type="InterPro" id="IPR048502">
    <property type="entry name" value="NamZ_N"/>
</dbReference>
<proteinExistence type="predicted"/>
<accession>A0A1N6DM20</accession>
<evidence type="ECO:0000313" key="3">
    <source>
        <dbReference type="EMBL" id="SIN71724.1"/>
    </source>
</evidence>
<dbReference type="OrthoDB" id="9801061at2"/>
<gene>
    <name evidence="3" type="ORF">SAMN05444394_1114</name>
</gene>
<dbReference type="InterPro" id="IPR048503">
    <property type="entry name" value="NamZ_C"/>
</dbReference>
<dbReference type="Pfam" id="PF20732">
    <property type="entry name" value="NamZ_C"/>
    <property type="match status" value="1"/>
</dbReference>
<dbReference type="PANTHER" id="PTHR42915:SF1">
    <property type="entry name" value="PEPTIDOGLYCAN BETA-N-ACETYLMURAMIDASE NAMZ"/>
    <property type="match status" value="1"/>
</dbReference>
<evidence type="ECO:0000313" key="4">
    <source>
        <dbReference type="Proteomes" id="UP000185221"/>
    </source>
</evidence>
<keyword evidence="4" id="KW-1185">Reference proteome</keyword>
<dbReference type="Pfam" id="PF07075">
    <property type="entry name" value="NamZ_N"/>
    <property type="match status" value="1"/>
</dbReference>
<dbReference type="EMBL" id="FSRC01000001">
    <property type="protein sequence ID" value="SIN71724.1"/>
    <property type="molecule type" value="Genomic_DNA"/>
</dbReference>
<reference evidence="4" key="1">
    <citation type="submission" date="2016-11" db="EMBL/GenBank/DDBJ databases">
        <authorList>
            <person name="Varghese N."/>
            <person name="Submissions S."/>
        </authorList>
    </citation>
    <scope>NUCLEOTIDE SEQUENCE [LARGE SCALE GENOMIC DNA]</scope>
    <source>
        <strain evidence="4">DSM 15292</strain>
    </source>
</reference>
<sequence length="396" mass="44062">MKQTNLLSFSHILSIMLIFFLVSFKLSAQPSPILPGAERPELYLDLLKGKSVGIVANQTSIMPHEGKKHVVDYLLEQGVSVKKVFVPEHGFRGDVDAGAKVNSSVDSKTGLPIVSLYGNNKKPTAQQISDLDLIIFDLQDVGVRFYTYISTMHYVMEAAAENGKQVIIFDRPNPNGDYIDGPVLKKGFESFVGMHPIPVVHGLTVGELAQMINGEKWLKGGLICDLEVIPVANWNHQTPYKLPVKPSPNLPNDLSIRLYPSTCFFEGSIFSLGRGTEFPFQVYGYPAKNIGTFTFTPVSIPGMSTNPPYKDQVCYGVDLRNESLSHQFTVKYIIDALAKSGKGESFFKGYFNTLAGTDELKKQLLAGKSEEEIKESWQVDLNSYKKLRSNYLIYKD</sequence>
<feature type="domain" description="Peptidoglycan beta-N-acetylmuramidase NamZ N-terminal" evidence="1">
    <location>
        <begin position="52"/>
        <end position="252"/>
    </location>
</feature>
<evidence type="ECO:0000259" key="1">
    <source>
        <dbReference type="Pfam" id="PF07075"/>
    </source>
</evidence>
<feature type="domain" description="Peptidoglycan beta-N-acetylmuramidase NamZ C-terminal" evidence="2">
    <location>
        <begin position="258"/>
        <end position="394"/>
    </location>
</feature>
<dbReference type="PANTHER" id="PTHR42915">
    <property type="entry name" value="HYPOTHETICAL 460 KDA PROTEIN IN FEUA-SIGW INTERGENIC REGION [PRECURSOR]"/>
    <property type="match status" value="1"/>
</dbReference>
<organism evidence="3 4">
    <name type="scientific">Algoriphagus halophilus</name>
    <dbReference type="NCBI Taxonomy" id="226505"/>
    <lineage>
        <taxon>Bacteria</taxon>
        <taxon>Pseudomonadati</taxon>
        <taxon>Bacteroidota</taxon>
        <taxon>Cytophagia</taxon>
        <taxon>Cytophagales</taxon>
        <taxon>Cyclobacteriaceae</taxon>
        <taxon>Algoriphagus</taxon>
    </lineage>
</organism>
<evidence type="ECO:0000259" key="2">
    <source>
        <dbReference type="Pfam" id="PF20732"/>
    </source>
</evidence>
<dbReference type="InterPro" id="IPR008302">
    <property type="entry name" value="NamZ"/>
</dbReference>
<dbReference type="Gene3D" id="3.40.50.12170">
    <property type="entry name" value="Uncharacterised protein PF07075, DUF1343"/>
    <property type="match status" value="1"/>
</dbReference>
<dbReference type="PIRSF" id="PIRSF016719">
    <property type="entry name" value="UCP016719"/>
    <property type="match status" value="1"/>
</dbReference>